<organism evidence="2 3">
    <name type="scientific">Plenodomus tracheiphilus IPT5</name>
    <dbReference type="NCBI Taxonomy" id="1408161"/>
    <lineage>
        <taxon>Eukaryota</taxon>
        <taxon>Fungi</taxon>
        <taxon>Dikarya</taxon>
        <taxon>Ascomycota</taxon>
        <taxon>Pezizomycotina</taxon>
        <taxon>Dothideomycetes</taxon>
        <taxon>Pleosporomycetidae</taxon>
        <taxon>Pleosporales</taxon>
        <taxon>Pleosporineae</taxon>
        <taxon>Leptosphaeriaceae</taxon>
        <taxon>Plenodomus</taxon>
    </lineage>
</organism>
<evidence type="ECO:0000259" key="1">
    <source>
        <dbReference type="Pfam" id="PF24864"/>
    </source>
</evidence>
<evidence type="ECO:0000313" key="2">
    <source>
        <dbReference type="EMBL" id="KAF2847889.1"/>
    </source>
</evidence>
<dbReference type="Proteomes" id="UP000799423">
    <property type="component" value="Unassembled WGS sequence"/>
</dbReference>
<evidence type="ECO:0000313" key="3">
    <source>
        <dbReference type="Proteomes" id="UP000799423"/>
    </source>
</evidence>
<name>A0A6A7B0M6_9PLEO</name>
<reference evidence="2" key="1">
    <citation type="submission" date="2020-01" db="EMBL/GenBank/DDBJ databases">
        <authorList>
            <consortium name="DOE Joint Genome Institute"/>
            <person name="Haridas S."/>
            <person name="Albert R."/>
            <person name="Binder M."/>
            <person name="Bloem J."/>
            <person name="Labutti K."/>
            <person name="Salamov A."/>
            <person name="Andreopoulos B."/>
            <person name="Baker S.E."/>
            <person name="Barry K."/>
            <person name="Bills G."/>
            <person name="Bluhm B.H."/>
            <person name="Cannon C."/>
            <person name="Castanera R."/>
            <person name="Culley D.E."/>
            <person name="Daum C."/>
            <person name="Ezra D."/>
            <person name="Gonzalez J.B."/>
            <person name="Henrissat B."/>
            <person name="Kuo A."/>
            <person name="Liang C."/>
            <person name="Lipzen A."/>
            <person name="Lutzoni F."/>
            <person name="Magnuson J."/>
            <person name="Mondo S."/>
            <person name="Nolan M."/>
            <person name="Ohm R."/>
            <person name="Pangilinan J."/>
            <person name="Park H.-J."/>
            <person name="Ramirez L."/>
            <person name="Alfaro M."/>
            <person name="Sun H."/>
            <person name="Tritt A."/>
            <person name="Yoshinaga Y."/>
            <person name="Zwiers L.-H."/>
            <person name="Turgeon B.G."/>
            <person name="Goodwin S.B."/>
            <person name="Spatafora J.W."/>
            <person name="Crous P.W."/>
            <person name="Grigoriev I.V."/>
        </authorList>
    </citation>
    <scope>NUCLEOTIDE SEQUENCE</scope>
    <source>
        <strain evidence="2">IPT5</strain>
    </source>
</reference>
<accession>A0A6A7B0M6</accession>
<dbReference type="OrthoDB" id="5413827at2759"/>
<keyword evidence="3" id="KW-1185">Reference proteome</keyword>
<dbReference type="Pfam" id="PF24864">
    <property type="entry name" value="DUF7730"/>
    <property type="match status" value="1"/>
</dbReference>
<sequence length="242" mass="26695">MGCRREWLKAKWKALAEKKARGRLKAKADALTLLNQKNSPFLRLPSEIRNLIYGFVVEGVITRSFNPKSLHFTSTTCSHATPTQKFDSDDESPARFISLLSVCRQINSETYILPFKLNAFGSFRIQDLGDYLNEFAPWQRNAITTVRFISQNLCPKPGQLSCGCDLCVYLVHDDEAIREAFATLPDLPSLKRIVVVESGSGSEKLPGEAAIRECKLAGIWAGIGPPSLGPCFGPGGVEVSFV</sequence>
<dbReference type="EMBL" id="MU006322">
    <property type="protein sequence ID" value="KAF2847889.1"/>
    <property type="molecule type" value="Genomic_DNA"/>
</dbReference>
<dbReference type="InterPro" id="IPR056632">
    <property type="entry name" value="DUF7730"/>
</dbReference>
<proteinExistence type="predicted"/>
<dbReference type="PANTHER" id="PTHR38790">
    <property type="entry name" value="2EXR DOMAIN-CONTAINING PROTEIN-RELATED"/>
    <property type="match status" value="1"/>
</dbReference>
<dbReference type="PANTHER" id="PTHR38790:SF4">
    <property type="entry name" value="2EXR DOMAIN-CONTAINING PROTEIN"/>
    <property type="match status" value="1"/>
</dbReference>
<feature type="domain" description="DUF7730" evidence="1">
    <location>
        <begin position="35"/>
        <end position="148"/>
    </location>
</feature>
<protein>
    <recommendedName>
        <fullName evidence="1">DUF7730 domain-containing protein</fullName>
    </recommendedName>
</protein>
<dbReference type="AlphaFoldDB" id="A0A6A7B0M6"/>
<gene>
    <name evidence="2" type="ORF">T440DRAFT_509903</name>
</gene>